<dbReference type="Gene3D" id="3.40.50.150">
    <property type="entry name" value="Vaccinia Virus protein VP39"/>
    <property type="match status" value="1"/>
</dbReference>
<organism evidence="1 2">
    <name type="scientific">Rhodopila globiformis</name>
    <name type="common">Rhodopseudomonas globiformis</name>
    <dbReference type="NCBI Taxonomy" id="1071"/>
    <lineage>
        <taxon>Bacteria</taxon>
        <taxon>Pseudomonadati</taxon>
        <taxon>Pseudomonadota</taxon>
        <taxon>Alphaproteobacteria</taxon>
        <taxon>Acetobacterales</taxon>
        <taxon>Acetobacteraceae</taxon>
        <taxon>Rhodopila</taxon>
    </lineage>
</organism>
<sequence length="110" mass="12562">MEILRLRYAETLRQWCERSVRNRTPIRKVYDDCFCRIWDSYLAPCETASQRTACSCSIVGDDVLFGDPTGLHGKKKELIIASRWHLLVHSLARRIRGTTLFTTAGIAGSM</sequence>
<evidence type="ECO:0000313" key="1">
    <source>
        <dbReference type="EMBL" id="PPQ33606.1"/>
    </source>
</evidence>
<comment type="caution">
    <text evidence="1">The sequence shown here is derived from an EMBL/GenBank/DDBJ whole genome shotgun (WGS) entry which is preliminary data.</text>
</comment>
<accession>A0A2S6NG69</accession>
<reference evidence="1 2" key="1">
    <citation type="journal article" date="2018" name="Arch. Microbiol.">
        <title>New insights into the metabolic potential of the phototrophic purple bacterium Rhodopila globiformis DSM 161(T) from its draft genome sequence and evidence for a vanadium-dependent nitrogenase.</title>
        <authorList>
            <person name="Imhoff J.F."/>
            <person name="Rahn T."/>
            <person name="Kunzel S."/>
            <person name="Neulinger S.C."/>
        </authorList>
    </citation>
    <scope>NUCLEOTIDE SEQUENCE [LARGE SCALE GENOMIC DNA]</scope>
    <source>
        <strain evidence="1 2">DSM 161</strain>
    </source>
</reference>
<dbReference type="OrthoDB" id="9782855at2"/>
<proteinExistence type="predicted"/>
<evidence type="ECO:0000313" key="2">
    <source>
        <dbReference type="Proteomes" id="UP000239724"/>
    </source>
</evidence>
<keyword evidence="2" id="KW-1185">Reference proteome</keyword>
<protein>
    <submittedName>
        <fullName evidence="1">Uncharacterized protein</fullName>
    </submittedName>
</protein>
<gene>
    <name evidence="1" type="ORF">CCS01_14050</name>
</gene>
<dbReference type="InterPro" id="IPR029063">
    <property type="entry name" value="SAM-dependent_MTases_sf"/>
</dbReference>
<name>A0A2S6NG69_RHOGL</name>
<dbReference type="EMBL" id="NHRY01000142">
    <property type="protein sequence ID" value="PPQ33606.1"/>
    <property type="molecule type" value="Genomic_DNA"/>
</dbReference>
<dbReference type="AlphaFoldDB" id="A0A2S6NG69"/>
<dbReference type="Proteomes" id="UP000239724">
    <property type="component" value="Unassembled WGS sequence"/>
</dbReference>
<dbReference type="Pfam" id="PF02353">
    <property type="entry name" value="CMAS"/>
    <property type="match status" value="1"/>
</dbReference>